<accession>A0ACC1SFI9</accession>
<evidence type="ECO:0000313" key="1">
    <source>
        <dbReference type="EMBL" id="KAJ3538591.1"/>
    </source>
</evidence>
<comment type="caution">
    <text evidence="1">The sequence shown here is derived from an EMBL/GenBank/DDBJ whole genome shotgun (WGS) entry which is preliminary data.</text>
</comment>
<reference evidence="1" key="1">
    <citation type="submission" date="2022-08" db="EMBL/GenBank/DDBJ databases">
        <title>Genome Sequence of Fusarium decemcellulare.</title>
        <authorList>
            <person name="Buettner E."/>
        </authorList>
    </citation>
    <scope>NUCLEOTIDE SEQUENCE</scope>
    <source>
        <strain evidence="1">Babe19</strain>
    </source>
</reference>
<proteinExistence type="predicted"/>
<name>A0ACC1SFI9_9HYPO</name>
<dbReference type="Proteomes" id="UP001148629">
    <property type="component" value="Unassembled WGS sequence"/>
</dbReference>
<organism evidence="1 2">
    <name type="scientific">Fusarium decemcellulare</name>
    <dbReference type="NCBI Taxonomy" id="57161"/>
    <lineage>
        <taxon>Eukaryota</taxon>
        <taxon>Fungi</taxon>
        <taxon>Dikarya</taxon>
        <taxon>Ascomycota</taxon>
        <taxon>Pezizomycotina</taxon>
        <taxon>Sordariomycetes</taxon>
        <taxon>Hypocreomycetidae</taxon>
        <taxon>Hypocreales</taxon>
        <taxon>Nectriaceae</taxon>
        <taxon>Fusarium</taxon>
        <taxon>Fusarium decemcellulare species complex</taxon>
    </lineage>
</organism>
<gene>
    <name evidence="1" type="ORF">NM208_g5834</name>
</gene>
<protein>
    <submittedName>
        <fullName evidence="1">Uncharacterized protein</fullName>
    </submittedName>
</protein>
<dbReference type="EMBL" id="JANRMS010000510">
    <property type="protein sequence ID" value="KAJ3538591.1"/>
    <property type="molecule type" value="Genomic_DNA"/>
</dbReference>
<sequence length="329" mass="35661">MKYTISSAFALLMASLTVIEAAHIELVGSVINSAAKEPFEKSTTLVFSNSESKRDVPKRFEPDPNRNYTLEDNLVFVLQCTTVGFRPECISFGAPPGKCVSYFDFDSDDSTALSDSFNNNVTSISTNTGGSCQFYKNSLNITTPMLFRRTLFIMRYRPLLQTKQSYQSVDCFFSAALQLLEFMVDQHQAKRGVTMSNLIKTMELQHGTQTNQQSQEGAPRQASATQDICLLGGNLGLSVGSLGPSVSIFAATHETSVQSRRSGIEYAKPVRIGDDCWIGGNTTIMPGVTIGKGCTVGAGSVVTKDILDFSVAIGSPAKVVKKIDPVPDL</sequence>
<keyword evidence="2" id="KW-1185">Reference proteome</keyword>
<evidence type="ECO:0000313" key="2">
    <source>
        <dbReference type="Proteomes" id="UP001148629"/>
    </source>
</evidence>